<name>A0A084EGD9_SPHYA</name>
<dbReference type="RefSeq" id="WP_037521588.1">
    <property type="nucleotide sequence ID" value="NZ_JGVR01000025.1"/>
</dbReference>
<organism evidence="1 2">
    <name type="scientific">Sphingobium yanoikuyae</name>
    <name type="common">Sphingomonas yanoikuyae</name>
    <dbReference type="NCBI Taxonomy" id="13690"/>
    <lineage>
        <taxon>Bacteria</taxon>
        <taxon>Pseudomonadati</taxon>
        <taxon>Pseudomonadota</taxon>
        <taxon>Alphaproteobacteria</taxon>
        <taxon>Sphingomonadales</taxon>
        <taxon>Sphingomonadaceae</taxon>
        <taxon>Sphingobium</taxon>
    </lineage>
</organism>
<dbReference type="PATRIC" id="fig|13690.10.peg.3906"/>
<reference evidence="1 2" key="1">
    <citation type="submission" date="2014-03" db="EMBL/GenBank/DDBJ databases">
        <title>Genome sequence of Sphingobium yanoikuyae B1.</title>
        <authorList>
            <person name="Gan H.M."/>
            <person name="Gan H.Y."/>
            <person name="Savka M.A."/>
        </authorList>
    </citation>
    <scope>NUCLEOTIDE SEQUENCE [LARGE SCALE GENOMIC DNA]</scope>
    <source>
        <strain evidence="1 2">B1</strain>
    </source>
</reference>
<proteinExistence type="predicted"/>
<accession>A0A084EGD9</accession>
<protein>
    <submittedName>
        <fullName evidence="1">Uncharacterized protein</fullName>
    </submittedName>
</protein>
<dbReference type="Proteomes" id="UP000028534">
    <property type="component" value="Unassembled WGS sequence"/>
</dbReference>
<evidence type="ECO:0000313" key="1">
    <source>
        <dbReference type="EMBL" id="KEZ17031.1"/>
    </source>
</evidence>
<comment type="caution">
    <text evidence="1">The sequence shown here is derived from an EMBL/GenBank/DDBJ whole genome shotgun (WGS) entry which is preliminary data.</text>
</comment>
<dbReference type="AlphaFoldDB" id="A0A084EGD9"/>
<gene>
    <name evidence="1" type="ORF">CP98_03810</name>
</gene>
<dbReference type="EMBL" id="JGVR01000025">
    <property type="protein sequence ID" value="KEZ17031.1"/>
    <property type="molecule type" value="Genomic_DNA"/>
</dbReference>
<evidence type="ECO:0000313" key="2">
    <source>
        <dbReference type="Proteomes" id="UP000028534"/>
    </source>
</evidence>
<sequence length="106" mass="11580">MRIQFTGNIKPEDFDPVVAAAMCVLADEGVAKINSVTLDFLAWSAGGERRQAVDSDRFMASLTIPGEELAAIPTVVQLQAPETITFRDRPEDMEFSMFNVGAGRDD</sequence>